<protein>
    <submittedName>
        <fullName evidence="1">Uncharacterized conserved protein</fullName>
    </submittedName>
</protein>
<dbReference type="EMBL" id="CZBY01000002">
    <property type="protein sequence ID" value="CUQ81649.1"/>
    <property type="molecule type" value="Genomic_DNA"/>
</dbReference>
<organism evidence="1 2">
    <name type="scientific">[Eubacterium] siraeum</name>
    <dbReference type="NCBI Taxonomy" id="39492"/>
    <lineage>
        <taxon>Bacteria</taxon>
        <taxon>Bacillati</taxon>
        <taxon>Bacillota</taxon>
        <taxon>Clostridia</taxon>
        <taxon>Eubacteriales</taxon>
        <taxon>Oscillospiraceae</taxon>
        <taxon>Oscillospiraceae incertae sedis</taxon>
    </lineage>
</organism>
<gene>
    <name evidence="1" type="ORF">ERS852540_00311</name>
</gene>
<sequence>MSEKKILVSGCLFGWHCRYDDGDTPCLHPQFLKWKEEGRLIPVCPEVFGGLPTPRPDCQRTGDKVMSCVGGDCTEQYTKGANEALRLAKENDVALCIMKEDSPSCGSTHIYDGTFTDTIIGGQGLAVEYLRNAGYKVFSENMIEEVIKALAK</sequence>
<name>A0A174Z9B9_9FIRM</name>
<dbReference type="InterPro" id="IPR007553">
    <property type="entry name" value="2-thiour_desulf"/>
</dbReference>
<reference evidence="1 2" key="1">
    <citation type="submission" date="2015-09" db="EMBL/GenBank/DDBJ databases">
        <authorList>
            <consortium name="Pathogen Informatics"/>
        </authorList>
    </citation>
    <scope>NUCLEOTIDE SEQUENCE [LARGE SCALE GENOMIC DNA]</scope>
    <source>
        <strain evidence="1 2">2789STDY5834928</strain>
    </source>
</reference>
<accession>A0A174Z9B9</accession>
<dbReference type="STRING" id="39492.ERS852540_00311"/>
<dbReference type="Proteomes" id="UP000095662">
    <property type="component" value="Unassembled WGS sequence"/>
</dbReference>
<dbReference type="AlphaFoldDB" id="A0A174Z9B9"/>
<dbReference type="PANTHER" id="PTHR30087:SF1">
    <property type="entry name" value="HYPOTHETICAL CYTOSOLIC PROTEIN"/>
    <property type="match status" value="1"/>
</dbReference>
<dbReference type="OrthoDB" id="9797779at2"/>
<evidence type="ECO:0000313" key="1">
    <source>
        <dbReference type="EMBL" id="CUQ81649.1"/>
    </source>
</evidence>
<proteinExistence type="predicted"/>
<dbReference type="Pfam" id="PF04463">
    <property type="entry name" value="2-thiour_desulf"/>
    <property type="match status" value="1"/>
</dbReference>
<dbReference type="PANTHER" id="PTHR30087">
    <property type="entry name" value="INNER MEMBRANE PROTEIN"/>
    <property type="match status" value="1"/>
</dbReference>
<evidence type="ECO:0000313" key="2">
    <source>
        <dbReference type="Proteomes" id="UP000095662"/>
    </source>
</evidence>